<protein>
    <recommendedName>
        <fullName evidence="3">MaoC-like domain-containing protein</fullName>
    </recommendedName>
</protein>
<dbReference type="Gene3D" id="3.10.129.10">
    <property type="entry name" value="Hotdog Thioesterase"/>
    <property type="match status" value="1"/>
</dbReference>
<gene>
    <name evidence="4" type="ORF">SCA03_50170</name>
</gene>
<feature type="region of interest" description="Disordered" evidence="2">
    <location>
        <begin position="1"/>
        <end position="60"/>
    </location>
</feature>
<proteinExistence type="inferred from homology"/>
<dbReference type="Pfam" id="PF01575">
    <property type="entry name" value="MaoC_dehydratas"/>
    <property type="match status" value="1"/>
</dbReference>
<dbReference type="CDD" id="cd03441">
    <property type="entry name" value="R_hydratase_like"/>
    <property type="match status" value="2"/>
</dbReference>
<dbReference type="GO" id="GO:0006633">
    <property type="term" value="P:fatty acid biosynthetic process"/>
    <property type="evidence" value="ECO:0007669"/>
    <property type="project" value="TreeGrafter"/>
</dbReference>
<organism evidence="4 5">
    <name type="scientific">Streptomyces cacaoi</name>
    <dbReference type="NCBI Taxonomy" id="1898"/>
    <lineage>
        <taxon>Bacteria</taxon>
        <taxon>Bacillati</taxon>
        <taxon>Actinomycetota</taxon>
        <taxon>Actinomycetes</taxon>
        <taxon>Kitasatosporales</taxon>
        <taxon>Streptomycetaceae</taxon>
        <taxon>Streptomyces</taxon>
    </lineage>
</organism>
<comment type="similarity">
    <text evidence="1">Belongs to the enoyl-CoA hydratase/isomerase family.</text>
</comment>
<sequence length="344" mass="33693">MTAPARTGSGPATGATAPAAAASAGGVGPAAAPAPTGGVGPAAGAAGPAPAPAAGPVTGTPHPLDAAAVTAYRAAVRAGAPAARTADASPVHAFVLAHALADETVRALAAVEPEPPTVVHLAQEIRLARPVRPGETLVPTLEVAGARREPQGTRVAVRTRLTGDDGRDTAPVGDAATAAVAELTTTALLQGATGVAPFGSLPPAAPPPASGENGEPSVVTRELTAEQVRAYAHAAGDLNPIHLDPAAARAAGFETVLVHGMHVIALACEEIADRYADGDIARITAVGGRFSAPVHPGVPVELTLQPDGGPGAPRAVRYSCRTPAGPAVKSGWVELAPEGGGRDA</sequence>
<comment type="caution">
    <text evidence="4">The sequence shown here is derived from an EMBL/GenBank/DDBJ whole genome shotgun (WGS) entry which is preliminary data.</text>
</comment>
<dbReference type="InterPro" id="IPR002539">
    <property type="entry name" value="MaoC-like_dom"/>
</dbReference>
<dbReference type="InterPro" id="IPR050965">
    <property type="entry name" value="UPF0336/Enoyl-CoA_hydratase"/>
</dbReference>
<evidence type="ECO:0000313" key="4">
    <source>
        <dbReference type="EMBL" id="GEB52466.1"/>
    </source>
</evidence>
<reference evidence="4 5" key="1">
    <citation type="submission" date="2019-06" db="EMBL/GenBank/DDBJ databases">
        <title>Whole genome shotgun sequence of Streptomyces cacaoi subsp. cacaoi NBRC 12748.</title>
        <authorList>
            <person name="Hosoyama A."/>
            <person name="Uohara A."/>
            <person name="Ohji S."/>
            <person name="Ichikawa N."/>
        </authorList>
    </citation>
    <scope>NUCLEOTIDE SEQUENCE [LARGE SCALE GENOMIC DNA]</scope>
    <source>
        <strain evidence="4 5">NBRC 12748</strain>
    </source>
</reference>
<evidence type="ECO:0000259" key="3">
    <source>
        <dbReference type="Pfam" id="PF01575"/>
    </source>
</evidence>
<keyword evidence="5" id="KW-1185">Reference proteome</keyword>
<name>A0A4Y3R432_STRCI</name>
<dbReference type="PANTHER" id="PTHR43437:SF3">
    <property type="entry name" value="HYDROXYACYL-THIOESTER DEHYDRATASE TYPE 2, MITOCHONDRIAL"/>
    <property type="match status" value="1"/>
</dbReference>
<dbReference type="EMBL" id="BJMM01000031">
    <property type="protein sequence ID" value="GEB52466.1"/>
    <property type="molecule type" value="Genomic_DNA"/>
</dbReference>
<dbReference type="GO" id="GO:0019171">
    <property type="term" value="F:(3R)-hydroxyacyl-[acyl-carrier-protein] dehydratase activity"/>
    <property type="evidence" value="ECO:0007669"/>
    <property type="project" value="TreeGrafter"/>
</dbReference>
<dbReference type="Proteomes" id="UP000319210">
    <property type="component" value="Unassembled WGS sequence"/>
</dbReference>
<accession>A0A4Y3R432</accession>
<feature type="domain" description="MaoC-like" evidence="3">
    <location>
        <begin position="219"/>
        <end position="304"/>
    </location>
</feature>
<dbReference type="SUPFAM" id="SSF54637">
    <property type="entry name" value="Thioesterase/thiol ester dehydrase-isomerase"/>
    <property type="match status" value="2"/>
</dbReference>
<evidence type="ECO:0000256" key="1">
    <source>
        <dbReference type="ARBA" id="ARBA00005254"/>
    </source>
</evidence>
<evidence type="ECO:0000256" key="2">
    <source>
        <dbReference type="SAM" id="MobiDB-lite"/>
    </source>
</evidence>
<dbReference type="RefSeq" id="WP_176602534.1">
    <property type="nucleotide sequence ID" value="NZ_BJMM01000031.1"/>
</dbReference>
<dbReference type="PANTHER" id="PTHR43437">
    <property type="entry name" value="HYDROXYACYL-THIOESTER DEHYDRATASE TYPE 2, MITOCHONDRIAL-RELATED"/>
    <property type="match status" value="1"/>
</dbReference>
<dbReference type="InterPro" id="IPR029069">
    <property type="entry name" value="HotDog_dom_sf"/>
</dbReference>
<dbReference type="AlphaFoldDB" id="A0A4Y3R432"/>
<evidence type="ECO:0000313" key="5">
    <source>
        <dbReference type="Proteomes" id="UP000319210"/>
    </source>
</evidence>